<keyword evidence="2" id="KW-1185">Reference proteome</keyword>
<dbReference type="OrthoDB" id="2196200at2759"/>
<evidence type="ECO:0000313" key="2">
    <source>
        <dbReference type="Proteomes" id="UP000010094"/>
    </source>
</evidence>
<dbReference type="HOGENOM" id="CLU_600058_0_0_1"/>
<name>I6ZJE1_ENCRO</name>
<dbReference type="VEuPathDB" id="MicrosporidiaDB:EROM_071070"/>
<evidence type="ECO:0000313" key="1">
    <source>
        <dbReference type="EMBL" id="AFN83358.1"/>
    </source>
</evidence>
<dbReference type="AlphaFoldDB" id="I6ZJE1"/>
<proteinExistence type="predicted"/>
<accession>I6ZJE1</accession>
<dbReference type="Proteomes" id="UP000010094">
    <property type="component" value="Chromosome VII"/>
</dbReference>
<organism evidence="1 2">
    <name type="scientific">Encephalitozoon romaleae (strain SJ-2008)</name>
    <name type="common">Microsporidian parasite</name>
    <dbReference type="NCBI Taxonomy" id="1178016"/>
    <lineage>
        <taxon>Eukaryota</taxon>
        <taxon>Fungi</taxon>
        <taxon>Fungi incertae sedis</taxon>
        <taxon>Microsporidia</taxon>
        <taxon>Unikaryonidae</taxon>
        <taxon>Encephalitozoon</taxon>
    </lineage>
</organism>
<dbReference type="EMBL" id="CP003524">
    <property type="protein sequence ID" value="AFN83358.1"/>
    <property type="molecule type" value="Genomic_DNA"/>
</dbReference>
<reference evidence="1 2" key="1">
    <citation type="journal article" date="2012" name="Proc. Natl. Acad. Sci. U.S.A.">
        <title>Gain and loss of multiple functionally related, horizontally transferred genes in the reduced genomes of two microsporidian parasites.</title>
        <authorList>
            <person name="Pombert J.-F."/>
            <person name="Selman M."/>
            <person name="Burki F."/>
            <person name="Bardell F.T."/>
            <person name="Farinelli L."/>
            <person name="Solter L.F."/>
            <person name="Whitman D.W."/>
            <person name="Weiss L.M."/>
            <person name="Corradi N."/>
            <person name="Keeling P.J."/>
        </authorList>
    </citation>
    <scope>NUCLEOTIDE SEQUENCE [LARGE SCALE GENOMIC DNA]</scope>
    <source>
        <strain evidence="1 2">SJ-2008</strain>
    </source>
</reference>
<gene>
    <name evidence="1" type="ordered locus">EROM_071070</name>
</gene>
<dbReference type="GeneID" id="20521667"/>
<dbReference type="KEGG" id="ero:EROM_071070"/>
<sequence length="422" mass="49992">MKCIEEYTFDRDKCPGKMLEDILREDYSFDFEGEQKSLFTLRKKFLWYEGCKVIEVGEVPGHIHGNRLFMVEDRLRVYELPSVASRFRNASVAKKEKTVCIERDGRKCFLPDGAEDGFLDGDFSKDRVWIWSLAEEEGREYLSRKVYLLRKEELVGPEKKLYKRNGEVILQIQDIFVRKCVEISNPMRVWSKAMGDGMVVIVVTSGIVYMEYGGYVSSKPCCKGIYGMDGCRLLGLSSWTDISDLYLTLRLFTDIQVDLRALERIEEYLFKLFVFTSKGEWMVKWLLKSGMDKEKEMILCRLYRKVDDKGKRKLNPWMERIISLDALKLVIIYFPEEMERYIRMCIEEKREYEIEEIIEHYRGSEMIERICQILLRNNCLYLFSLCMPEYVGKFGDVALVEKYNMESQKNKWKVQKMEENLI</sequence>
<protein>
    <submittedName>
        <fullName evidence="1">Uncharacterized protein</fullName>
    </submittedName>
</protein>
<dbReference type="RefSeq" id="XP_009264855.1">
    <property type="nucleotide sequence ID" value="XM_009266580.1"/>
</dbReference>